<keyword evidence="3" id="KW-1185">Reference proteome</keyword>
<reference evidence="2" key="1">
    <citation type="submission" date="2022-03" db="EMBL/GenBank/DDBJ databases">
        <authorList>
            <person name="Alioto T."/>
            <person name="Alioto T."/>
            <person name="Gomez Garrido J."/>
        </authorList>
    </citation>
    <scope>NUCLEOTIDE SEQUENCE</scope>
</reference>
<accession>A0AAD1REJ0</accession>
<organism evidence="2 3">
    <name type="scientific">Pelobates cultripes</name>
    <name type="common">Western spadefoot toad</name>
    <dbReference type="NCBI Taxonomy" id="61616"/>
    <lineage>
        <taxon>Eukaryota</taxon>
        <taxon>Metazoa</taxon>
        <taxon>Chordata</taxon>
        <taxon>Craniata</taxon>
        <taxon>Vertebrata</taxon>
        <taxon>Euteleostomi</taxon>
        <taxon>Amphibia</taxon>
        <taxon>Batrachia</taxon>
        <taxon>Anura</taxon>
        <taxon>Pelobatoidea</taxon>
        <taxon>Pelobatidae</taxon>
        <taxon>Pelobates</taxon>
    </lineage>
</organism>
<sequence length="123" mass="13761">MAQPQAEGAEATPPTRKEDTEHTESKAEAGPCKRQWRGSNTTLQRWEGKVLRKRSRQSRRPDRSPPQPLFSGDEEPLSPPSLEVMDEWRAEDSPSEEEDCLKRSETATMAPNGHTAQAAKAHV</sequence>
<evidence type="ECO:0000256" key="1">
    <source>
        <dbReference type="SAM" id="MobiDB-lite"/>
    </source>
</evidence>
<proteinExistence type="predicted"/>
<feature type="compositionally biased region" description="Basic and acidic residues" evidence="1">
    <location>
        <begin position="15"/>
        <end position="27"/>
    </location>
</feature>
<feature type="non-terminal residue" evidence="2">
    <location>
        <position position="123"/>
    </location>
</feature>
<dbReference type="Proteomes" id="UP001295444">
    <property type="component" value="Chromosome 02"/>
</dbReference>
<dbReference type="EMBL" id="OW240913">
    <property type="protein sequence ID" value="CAH2250396.1"/>
    <property type="molecule type" value="Genomic_DNA"/>
</dbReference>
<evidence type="ECO:0000313" key="2">
    <source>
        <dbReference type="EMBL" id="CAH2250396.1"/>
    </source>
</evidence>
<gene>
    <name evidence="2" type="ORF">PECUL_23A018937</name>
</gene>
<dbReference type="AlphaFoldDB" id="A0AAD1REJ0"/>
<evidence type="ECO:0000313" key="3">
    <source>
        <dbReference type="Proteomes" id="UP001295444"/>
    </source>
</evidence>
<feature type="region of interest" description="Disordered" evidence="1">
    <location>
        <begin position="1"/>
        <end position="123"/>
    </location>
</feature>
<protein>
    <submittedName>
        <fullName evidence="2">Uncharacterized protein</fullName>
    </submittedName>
</protein>
<name>A0AAD1REJ0_PELCU</name>